<feature type="region of interest" description="Disordered" evidence="1">
    <location>
        <begin position="134"/>
        <end position="154"/>
    </location>
</feature>
<evidence type="ECO:0000259" key="2">
    <source>
        <dbReference type="Pfam" id="PF18313"/>
    </source>
</evidence>
<proteinExistence type="predicted"/>
<evidence type="ECO:0000256" key="1">
    <source>
        <dbReference type="SAM" id="MobiDB-lite"/>
    </source>
</evidence>
<accession>A0A7I7SUK3</accession>
<reference evidence="3 4" key="1">
    <citation type="journal article" date="2019" name="Emerg. Microbes Infect.">
        <title>Comprehensive subspecies identification of 175 nontuberculous mycobacteria species based on 7547 genomic profiles.</title>
        <authorList>
            <person name="Matsumoto Y."/>
            <person name="Kinjo T."/>
            <person name="Motooka D."/>
            <person name="Nabeya D."/>
            <person name="Jung N."/>
            <person name="Uechi K."/>
            <person name="Horii T."/>
            <person name="Iida T."/>
            <person name="Fujita J."/>
            <person name="Nakamura S."/>
        </authorList>
    </citation>
    <scope>NUCLEOTIDE SEQUENCE [LARGE SCALE GENOMIC DNA]</scope>
    <source>
        <strain evidence="3 4">JCM 30395</strain>
    </source>
</reference>
<dbReference type="Proteomes" id="UP000466445">
    <property type="component" value="Chromosome"/>
</dbReference>
<organism evidence="3 4">
    <name type="scientific">Mycolicibacterium sarraceniae</name>
    <dbReference type="NCBI Taxonomy" id="1534348"/>
    <lineage>
        <taxon>Bacteria</taxon>
        <taxon>Bacillati</taxon>
        <taxon>Actinomycetota</taxon>
        <taxon>Actinomycetes</taxon>
        <taxon>Mycobacteriales</taxon>
        <taxon>Mycobacteriaceae</taxon>
        <taxon>Mycolicibacterium</taxon>
    </lineage>
</organism>
<dbReference type="KEGG" id="msar:MSAR_38300"/>
<dbReference type="EMBL" id="AP022595">
    <property type="protein sequence ID" value="BBY60694.1"/>
    <property type="molecule type" value="Genomic_DNA"/>
</dbReference>
<dbReference type="InterPro" id="IPR040771">
    <property type="entry name" value="TLP1_add_C"/>
</dbReference>
<name>A0A7I7SUK3_9MYCO</name>
<keyword evidence="3" id="KW-0808">Transferase</keyword>
<dbReference type="Gene3D" id="3.40.47.10">
    <property type="match status" value="1"/>
</dbReference>
<sequence length="513" mass="53840">MSSAPQPPDAHAIDPNTPVLIGWHQVSRRDNDFRDACEPVELMAQAAEGTGLAAAALRLVDWIGVTEGLTRYPDPGRLVADRIGATGAHTVLAKIGVMQHSLIARACQAVQSGEATVALVVGGEAHYRHVRAGGAGHSAPVTEQPDGTTPGETLSSAEFDDNMSHPAEAAAGLAATPGYYSLIDSHWRAEHRRSPDEHRDAVAALYERFVQIAATNPHAVRTHPYSRGEIRDASPSNPMIAFPYTKLMITTWTVDQGCALVFATAATADAMGIPRSRWCFPVIAAESNHVVPVAARTRLHQPAAMRIIADAVRRHTGLEPAGADLFDLYSAFPVPALVGAEGLGISADRDLTVTGGMSFAGGPLNSYVFHAIATAAQELSDSHARSALISCVSGFYTKQAALVLSSDPPAKPFVVVDVSADVAKAEPRVPMAGNSTGDGTVVAYTVLFEDGHPERCVAVIDLLDGRRTVARNHDEQVMATAMETDLVGGPVSVAEGLFTPAPIVGSCAPVVGS</sequence>
<dbReference type="PANTHER" id="PTHR42870:SF2">
    <property type="entry name" value="LIPID-TRANSFER PROTEIN, PUTATIVE-RELATED"/>
    <property type="match status" value="1"/>
</dbReference>
<evidence type="ECO:0000313" key="4">
    <source>
        <dbReference type="Proteomes" id="UP000466445"/>
    </source>
</evidence>
<protein>
    <submittedName>
        <fullName evidence="3">Acetyl-CoA acetyltransferase</fullName>
    </submittedName>
</protein>
<dbReference type="Gene3D" id="2.40.50.840">
    <property type="match status" value="1"/>
</dbReference>
<dbReference type="SUPFAM" id="SSF53901">
    <property type="entry name" value="Thiolase-like"/>
    <property type="match status" value="2"/>
</dbReference>
<evidence type="ECO:0000313" key="3">
    <source>
        <dbReference type="EMBL" id="BBY60694.1"/>
    </source>
</evidence>
<feature type="compositionally biased region" description="Polar residues" evidence="1">
    <location>
        <begin position="145"/>
        <end position="154"/>
    </location>
</feature>
<dbReference type="InterPro" id="IPR016039">
    <property type="entry name" value="Thiolase-like"/>
</dbReference>
<dbReference type="GO" id="GO:0016746">
    <property type="term" value="F:acyltransferase activity"/>
    <property type="evidence" value="ECO:0007669"/>
    <property type="project" value="InterPro"/>
</dbReference>
<dbReference type="Pfam" id="PF18313">
    <property type="entry name" value="TLP1_add_C"/>
    <property type="match status" value="1"/>
</dbReference>
<keyword evidence="4" id="KW-1185">Reference proteome</keyword>
<dbReference type="AlphaFoldDB" id="A0A7I7SUK3"/>
<dbReference type="PANTHER" id="PTHR42870">
    <property type="entry name" value="ACETYL-COA C-ACETYLTRANSFERASE"/>
    <property type="match status" value="1"/>
</dbReference>
<feature type="domain" description="Thiolase-like protein type 1 additional C-terminal" evidence="2">
    <location>
        <begin position="424"/>
        <end position="494"/>
    </location>
</feature>
<gene>
    <name evidence="3" type="ORF">MSAR_38300</name>
</gene>
<dbReference type="RefSeq" id="WP_163699367.1">
    <property type="nucleotide sequence ID" value="NZ_AP022595.1"/>
</dbReference>